<comment type="similarity">
    <text evidence="1">Belongs to the WEB family.</text>
</comment>
<dbReference type="Proteomes" id="UP000087171">
    <property type="component" value="Chromosome Ca5"/>
</dbReference>
<organism evidence="4 5">
    <name type="scientific">Cicer arietinum</name>
    <name type="common">Chickpea</name>
    <name type="synonym">Garbanzo</name>
    <dbReference type="NCBI Taxonomy" id="3827"/>
    <lineage>
        <taxon>Eukaryota</taxon>
        <taxon>Viridiplantae</taxon>
        <taxon>Streptophyta</taxon>
        <taxon>Embryophyta</taxon>
        <taxon>Tracheophyta</taxon>
        <taxon>Spermatophyta</taxon>
        <taxon>Magnoliopsida</taxon>
        <taxon>eudicotyledons</taxon>
        <taxon>Gunneridae</taxon>
        <taxon>Pentapetalae</taxon>
        <taxon>rosids</taxon>
        <taxon>fabids</taxon>
        <taxon>Fabales</taxon>
        <taxon>Fabaceae</taxon>
        <taxon>Papilionoideae</taxon>
        <taxon>50 kb inversion clade</taxon>
        <taxon>NPAAA clade</taxon>
        <taxon>Hologalegina</taxon>
        <taxon>IRL clade</taxon>
        <taxon>Cicereae</taxon>
        <taxon>Cicer</taxon>
    </lineage>
</organism>
<name>A0A1S2Y9E9_CICAR</name>
<reference evidence="4" key="1">
    <citation type="journal article" date="2013" name="Nat. Biotechnol.">
        <title>Draft genome sequence of chickpea (Cicer arietinum) provides a resource for trait improvement.</title>
        <authorList>
            <person name="Varshney R.K."/>
            <person name="Song C."/>
            <person name="Saxena R.K."/>
            <person name="Azam S."/>
            <person name="Yu S."/>
            <person name="Sharpe A.G."/>
            <person name="Cannon S."/>
            <person name="Baek J."/>
            <person name="Rosen B.D."/>
            <person name="Tar'an B."/>
            <person name="Millan T."/>
            <person name="Zhang X."/>
            <person name="Ramsay L.D."/>
            <person name="Iwata A."/>
            <person name="Wang Y."/>
            <person name="Nelson W."/>
            <person name="Farmer A.D."/>
            <person name="Gaur P.M."/>
            <person name="Soderlund C."/>
            <person name="Penmetsa R.V."/>
            <person name="Xu C."/>
            <person name="Bharti A.K."/>
            <person name="He W."/>
            <person name="Winter P."/>
            <person name="Zhao S."/>
            <person name="Hane J.K."/>
            <person name="Carrasquilla-Garcia N."/>
            <person name="Condie J.A."/>
            <person name="Upadhyaya H.D."/>
            <person name="Luo M.C."/>
            <person name="Thudi M."/>
            <person name="Gowda C.L."/>
            <person name="Singh N.P."/>
            <person name="Lichtenzveig J."/>
            <person name="Gali K.K."/>
            <person name="Rubio J."/>
            <person name="Nadarajan N."/>
            <person name="Dolezel J."/>
            <person name="Bansal K.C."/>
            <person name="Xu X."/>
            <person name="Edwards D."/>
            <person name="Zhang G."/>
            <person name="Kahl G."/>
            <person name="Gil J."/>
            <person name="Singh K.B."/>
            <person name="Datta S.K."/>
            <person name="Jackson S.A."/>
            <person name="Wang J."/>
            <person name="Cook D.R."/>
        </authorList>
    </citation>
    <scope>NUCLEOTIDE SEQUENCE [LARGE SCALE GENOMIC DNA]</scope>
    <source>
        <strain evidence="4">cv. CDC Frontier</strain>
    </source>
</reference>
<sequence length="225" mass="26049">MNKKNSRNAEIDTRAPFRSVKEAVSLFGDKVLAGEIYATANKLKLKQVQCGENENGADQLNSSRIENVAAELEETRENLERAKEQSMLMAHCMSSLQEELERTKQELEQLKLRETEKHQLESAEIEDVKFIENLTTFEVKSSRFDEEMMEFQKKRFDEEMEFQKKRYVTFANPPSVSHVMLPQQGHGVEKLERHPSLRKKNKKKTLIPFIGGIFSRKKGTSQEVP</sequence>
<dbReference type="OrthoDB" id="4585693at2759"/>
<dbReference type="GO" id="GO:0009904">
    <property type="term" value="P:chloroplast accumulation movement"/>
    <property type="evidence" value="ECO:0007669"/>
    <property type="project" value="TreeGrafter"/>
</dbReference>
<proteinExistence type="inferred from homology"/>
<evidence type="ECO:0000256" key="2">
    <source>
        <dbReference type="ARBA" id="ARBA00023054"/>
    </source>
</evidence>
<feature type="coiled-coil region" evidence="3">
    <location>
        <begin position="62"/>
        <end position="120"/>
    </location>
</feature>
<dbReference type="AlphaFoldDB" id="A0A1S2Y9E9"/>
<evidence type="ECO:0000313" key="4">
    <source>
        <dbReference type="Proteomes" id="UP000087171"/>
    </source>
</evidence>
<evidence type="ECO:0000256" key="1">
    <source>
        <dbReference type="ARBA" id="ARBA00005485"/>
    </source>
</evidence>
<dbReference type="STRING" id="3827.A0A1S2Y9E9"/>
<evidence type="ECO:0000313" key="5">
    <source>
        <dbReference type="RefSeq" id="XP_004500944.1"/>
    </source>
</evidence>
<dbReference type="PANTHER" id="PTHR32054:SF9">
    <property type="entry name" value="OS04G0116200 PROTEIN"/>
    <property type="match status" value="1"/>
</dbReference>
<evidence type="ECO:0000256" key="3">
    <source>
        <dbReference type="SAM" id="Coils"/>
    </source>
</evidence>
<dbReference type="eggNOG" id="ENOG502RXY7">
    <property type="taxonomic scope" value="Eukaryota"/>
</dbReference>
<dbReference type="GO" id="GO:0009903">
    <property type="term" value="P:chloroplast avoidance movement"/>
    <property type="evidence" value="ECO:0007669"/>
    <property type="project" value="TreeGrafter"/>
</dbReference>
<protein>
    <submittedName>
        <fullName evidence="5">WEB family protein At1g75720</fullName>
    </submittedName>
</protein>
<dbReference type="PaxDb" id="3827-XP_004500944.1"/>
<dbReference type="KEGG" id="cam:101508562"/>
<keyword evidence="4" id="KW-1185">Reference proteome</keyword>
<gene>
    <name evidence="5" type="primary">LOC101508562</name>
</gene>
<keyword evidence="2 3" id="KW-0175">Coiled coil</keyword>
<dbReference type="GO" id="GO:0005829">
    <property type="term" value="C:cytosol"/>
    <property type="evidence" value="ECO:0007669"/>
    <property type="project" value="TreeGrafter"/>
</dbReference>
<accession>A0A1S2Y9E9</accession>
<reference evidence="5" key="2">
    <citation type="submission" date="2025-08" db="UniProtKB">
        <authorList>
            <consortium name="RefSeq"/>
        </authorList>
    </citation>
    <scope>IDENTIFICATION</scope>
    <source>
        <tissue evidence="5">Etiolated seedlings</tissue>
    </source>
</reference>
<dbReference type="RefSeq" id="XP_004500944.1">
    <property type="nucleotide sequence ID" value="XM_004500887.3"/>
</dbReference>
<dbReference type="GeneID" id="101508562"/>
<dbReference type="PANTHER" id="PTHR32054">
    <property type="entry name" value="HEAVY CHAIN, PUTATIVE, EXPRESSED-RELATED-RELATED"/>
    <property type="match status" value="1"/>
</dbReference>